<dbReference type="EMBL" id="VBAJ01000013">
    <property type="protein sequence ID" value="TMJ10384.1"/>
    <property type="molecule type" value="Genomic_DNA"/>
</dbReference>
<evidence type="ECO:0000256" key="4">
    <source>
        <dbReference type="ARBA" id="ARBA00011990"/>
    </source>
</evidence>
<gene>
    <name evidence="10" type="primary">rfbB</name>
    <name evidence="10" type="ORF">E6G99_00715</name>
</gene>
<protein>
    <recommendedName>
        <fullName evidence="5 8">dTDP-glucose 4,6-dehydratase</fullName>
        <ecNumber evidence="4 8">4.2.1.46</ecNumber>
    </recommendedName>
</protein>
<feature type="domain" description="NAD(P)-binding" evidence="9">
    <location>
        <begin position="6"/>
        <end position="315"/>
    </location>
</feature>
<evidence type="ECO:0000256" key="6">
    <source>
        <dbReference type="ARBA" id="ARBA00023027"/>
    </source>
</evidence>
<dbReference type="Gene3D" id="3.40.50.720">
    <property type="entry name" value="NAD(P)-binding Rossmann-like Domain"/>
    <property type="match status" value="1"/>
</dbReference>
<dbReference type="Proteomes" id="UP000318661">
    <property type="component" value="Unassembled WGS sequence"/>
</dbReference>
<dbReference type="SUPFAM" id="SSF51735">
    <property type="entry name" value="NAD(P)-binding Rossmann-fold domains"/>
    <property type="match status" value="1"/>
</dbReference>
<evidence type="ECO:0000256" key="7">
    <source>
        <dbReference type="ARBA" id="ARBA00023239"/>
    </source>
</evidence>
<keyword evidence="7 8" id="KW-0456">Lyase</keyword>
<comment type="similarity">
    <text evidence="3 8">Belongs to the NAD(P)-dependent epimerase/dehydratase family. dTDP-glucose dehydratase subfamily.</text>
</comment>
<dbReference type="NCBIfam" id="TIGR01181">
    <property type="entry name" value="dTDP_gluc_dehyt"/>
    <property type="match status" value="1"/>
</dbReference>
<evidence type="ECO:0000313" key="11">
    <source>
        <dbReference type="Proteomes" id="UP000318661"/>
    </source>
</evidence>
<comment type="cofactor">
    <cofactor evidence="2 8">
        <name>NAD(+)</name>
        <dbReference type="ChEBI" id="CHEBI:57540"/>
    </cofactor>
</comment>
<dbReference type="GO" id="GO:0009225">
    <property type="term" value="P:nucleotide-sugar metabolic process"/>
    <property type="evidence" value="ECO:0007669"/>
    <property type="project" value="InterPro"/>
</dbReference>
<dbReference type="Pfam" id="PF16363">
    <property type="entry name" value="GDP_Man_Dehyd"/>
    <property type="match status" value="1"/>
</dbReference>
<evidence type="ECO:0000259" key="9">
    <source>
        <dbReference type="Pfam" id="PF16363"/>
    </source>
</evidence>
<dbReference type="PANTHER" id="PTHR43000">
    <property type="entry name" value="DTDP-D-GLUCOSE 4,6-DEHYDRATASE-RELATED"/>
    <property type="match status" value="1"/>
</dbReference>
<dbReference type="InterPro" id="IPR005888">
    <property type="entry name" value="dTDP_Gluc_deHydtase"/>
</dbReference>
<proteinExistence type="inferred from homology"/>
<dbReference type="Gene3D" id="3.90.25.10">
    <property type="entry name" value="UDP-galactose 4-epimerase, domain 1"/>
    <property type="match status" value="1"/>
</dbReference>
<sequence length="352" mass="39375">MTPIVLVTGGCGFIGSHFVRLLLRHRPGWRVMNLDHLTYAGNLANLRDVEGHPDYTFVHGDIADAGLLDRIIGASGPRAVVNFAAESHVDRSILDATPFLHTNVVGAQTLLDAARRHRVERFVQVSTDEVYGDVEGTAPRTEDAPLRPSSPYAASKAAADLLCLAYHRTHAVPVIIARSANNYGPFQFPEKLIPLMLRNSLAGEPLPVYGDGAQVRDWLFVEDNCDALVTILDRAQPGRIYNIGTGERRTNLEVVRATCQTVAAEAGLRAADLEALIRFVPDRPGHDRQYALDISRIQSELSWRPRTRFEDGLRATVRWYLAHRDWIAQVTSGDYQRYYEAVYLRRWQQSVP</sequence>
<dbReference type="EC" id="4.2.1.46" evidence="4 8"/>
<reference evidence="10 11" key="1">
    <citation type="journal article" date="2019" name="Nat. Microbiol.">
        <title>Mediterranean grassland soil C-N compound turnover is dependent on rainfall and depth, and is mediated by genomically divergent microorganisms.</title>
        <authorList>
            <person name="Diamond S."/>
            <person name="Andeer P.F."/>
            <person name="Li Z."/>
            <person name="Crits-Christoph A."/>
            <person name="Burstein D."/>
            <person name="Anantharaman K."/>
            <person name="Lane K.R."/>
            <person name="Thomas B.C."/>
            <person name="Pan C."/>
            <person name="Northen T.R."/>
            <person name="Banfield J.F."/>
        </authorList>
    </citation>
    <scope>NUCLEOTIDE SEQUENCE [LARGE SCALE GENOMIC DNA]</scope>
    <source>
        <strain evidence="10">NP_2</strain>
    </source>
</reference>
<comment type="catalytic activity">
    <reaction evidence="1 8">
        <text>dTDP-alpha-D-glucose = dTDP-4-dehydro-6-deoxy-alpha-D-glucose + H2O</text>
        <dbReference type="Rhea" id="RHEA:17221"/>
        <dbReference type="ChEBI" id="CHEBI:15377"/>
        <dbReference type="ChEBI" id="CHEBI:57477"/>
        <dbReference type="ChEBI" id="CHEBI:57649"/>
        <dbReference type="EC" id="4.2.1.46"/>
    </reaction>
</comment>
<dbReference type="CDD" id="cd05246">
    <property type="entry name" value="dTDP_GD_SDR_e"/>
    <property type="match status" value="1"/>
</dbReference>
<evidence type="ECO:0000256" key="2">
    <source>
        <dbReference type="ARBA" id="ARBA00001911"/>
    </source>
</evidence>
<evidence type="ECO:0000313" key="10">
    <source>
        <dbReference type="EMBL" id="TMJ10384.1"/>
    </source>
</evidence>
<organism evidence="10 11">
    <name type="scientific">Candidatus Segetimicrobium genomatis</name>
    <dbReference type="NCBI Taxonomy" id="2569760"/>
    <lineage>
        <taxon>Bacteria</taxon>
        <taxon>Bacillati</taxon>
        <taxon>Candidatus Sysuimicrobiota</taxon>
        <taxon>Candidatus Sysuimicrobiia</taxon>
        <taxon>Candidatus Sysuimicrobiales</taxon>
        <taxon>Candidatus Segetimicrobiaceae</taxon>
        <taxon>Candidatus Segetimicrobium</taxon>
    </lineage>
</organism>
<dbReference type="GO" id="GO:0008460">
    <property type="term" value="F:dTDP-glucose 4,6-dehydratase activity"/>
    <property type="evidence" value="ECO:0007669"/>
    <property type="project" value="UniProtKB-EC"/>
</dbReference>
<evidence type="ECO:0000256" key="3">
    <source>
        <dbReference type="ARBA" id="ARBA00008178"/>
    </source>
</evidence>
<dbReference type="AlphaFoldDB" id="A0A537LQT6"/>
<dbReference type="InterPro" id="IPR036291">
    <property type="entry name" value="NAD(P)-bd_dom_sf"/>
</dbReference>
<name>A0A537LQT6_9BACT</name>
<accession>A0A537LQT6</accession>
<keyword evidence="6" id="KW-0520">NAD</keyword>
<evidence type="ECO:0000256" key="5">
    <source>
        <dbReference type="ARBA" id="ARBA00016977"/>
    </source>
</evidence>
<evidence type="ECO:0000256" key="1">
    <source>
        <dbReference type="ARBA" id="ARBA00001539"/>
    </source>
</evidence>
<evidence type="ECO:0000256" key="8">
    <source>
        <dbReference type="RuleBase" id="RU004473"/>
    </source>
</evidence>
<dbReference type="InterPro" id="IPR016040">
    <property type="entry name" value="NAD(P)-bd_dom"/>
</dbReference>
<comment type="caution">
    <text evidence="10">The sequence shown here is derived from an EMBL/GenBank/DDBJ whole genome shotgun (WGS) entry which is preliminary data.</text>
</comment>